<dbReference type="Proteomes" id="UP000054217">
    <property type="component" value="Unassembled WGS sequence"/>
</dbReference>
<evidence type="ECO:0000313" key="2">
    <source>
        <dbReference type="Proteomes" id="UP000054217"/>
    </source>
</evidence>
<dbReference type="HOGENOM" id="CLU_3056132_0_0_1"/>
<organism evidence="1 2">
    <name type="scientific">Pisolithus tinctorius Marx 270</name>
    <dbReference type="NCBI Taxonomy" id="870435"/>
    <lineage>
        <taxon>Eukaryota</taxon>
        <taxon>Fungi</taxon>
        <taxon>Dikarya</taxon>
        <taxon>Basidiomycota</taxon>
        <taxon>Agaricomycotina</taxon>
        <taxon>Agaricomycetes</taxon>
        <taxon>Agaricomycetidae</taxon>
        <taxon>Boletales</taxon>
        <taxon>Sclerodermatineae</taxon>
        <taxon>Pisolithaceae</taxon>
        <taxon>Pisolithus</taxon>
    </lineage>
</organism>
<reference evidence="1 2" key="1">
    <citation type="submission" date="2014-04" db="EMBL/GenBank/DDBJ databases">
        <authorList>
            <consortium name="DOE Joint Genome Institute"/>
            <person name="Kuo A."/>
            <person name="Kohler A."/>
            <person name="Costa M.D."/>
            <person name="Nagy L.G."/>
            <person name="Floudas D."/>
            <person name="Copeland A."/>
            <person name="Barry K.W."/>
            <person name="Cichocki N."/>
            <person name="Veneault-Fourrey C."/>
            <person name="LaButti K."/>
            <person name="Lindquist E.A."/>
            <person name="Lipzen A."/>
            <person name="Lundell T."/>
            <person name="Morin E."/>
            <person name="Murat C."/>
            <person name="Sun H."/>
            <person name="Tunlid A."/>
            <person name="Henrissat B."/>
            <person name="Grigoriev I.V."/>
            <person name="Hibbett D.S."/>
            <person name="Martin F."/>
            <person name="Nordberg H.P."/>
            <person name="Cantor M.N."/>
            <person name="Hua S.X."/>
        </authorList>
    </citation>
    <scope>NUCLEOTIDE SEQUENCE [LARGE SCALE GENOMIC DNA]</scope>
    <source>
        <strain evidence="1 2">Marx 270</strain>
    </source>
</reference>
<dbReference type="AlphaFoldDB" id="A0A0C3JB98"/>
<gene>
    <name evidence="1" type="ORF">M404DRAFT_998953</name>
</gene>
<feature type="non-terminal residue" evidence="1">
    <location>
        <position position="1"/>
    </location>
</feature>
<dbReference type="EMBL" id="KN831963">
    <property type="protein sequence ID" value="KIO06323.1"/>
    <property type="molecule type" value="Genomic_DNA"/>
</dbReference>
<protein>
    <submittedName>
        <fullName evidence="1">Uncharacterized protein</fullName>
    </submittedName>
</protein>
<accession>A0A0C3JB98</accession>
<dbReference type="InParanoid" id="A0A0C3JB98"/>
<name>A0A0C3JB98_PISTI</name>
<proteinExistence type="predicted"/>
<reference evidence="2" key="2">
    <citation type="submission" date="2015-01" db="EMBL/GenBank/DDBJ databases">
        <title>Evolutionary Origins and Diversification of the Mycorrhizal Mutualists.</title>
        <authorList>
            <consortium name="DOE Joint Genome Institute"/>
            <consortium name="Mycorrhizal Genomics Consortium"/>
            <person name="Kohler A."/>
            <person name="Kuo A."/>
            <person name="Nagy L.G."/>
            <person name="Floudas D."/>
            <person name="Copeland A."/>
            <person name="Barry K.W."/>
            <person name="Cichocki N."/>
            <person name="Veneault-Fourrey C."/>
            <person name="LaButti K."/>
            <person name="Lindquist E.A."/>
            <person name="Lipzen A."/>
            <person name="Lundell T."/>
            <person name="Morin E."/>
            <person name="Murat C."/>
            <person name="Riley R."/>
            <person name="Ohm R."/>
            <person name="Sun H."/>
            <person name="Tunlid A."/>
            <person name="Henrissat B."/>
            <person name="Grigoriev I.V."/>
            <person name="Hibbett D.S."/>
            <person name="Martin F."/>
        </authorList>
    </citation>
    <scope>NUCLEOTIDE SEQUENCE [LARGE SCALE GENOMIC DNA]</scope>
    <source>
        <strain evidence="2">Marx 270</strain>
    </source>
</reference>
<sequence length="54" mass="6138">RVFIDEGGLWTSDVPQGSLMIMLNPLYRQFVWRDMLENVGNSIGTLTSHTGVVW</sequence>
<evidence type="ECO:0000313" key="1">
    <source>
        <dbReference type="EMBL" id="KIO06323.1"/>
    </source>
</evidence>
<keyword evidence="2" id="KW-1185">Reference proteome</keyword>